<dbReference type="OrthoDB" id="2117453at2759"/>
<gene>
    <name evidence="7" type="ORF">jhhlp_001459</name>
</gene>
<keyword evidence="3 5" id="KW-1133">Transmembrane helix</keyword>
<evidence type="ECO:0000313" key="7">
    <source>
        <dbReference type="EMBL" id="PKS12161.1"/>
    </source>
</evidence>
<feature type="transmembrane region" description="Helical" evidence="5">
    <location>
        <begin position="116"/>
        <end position="138"/>
    </location>
</feature>
<keyword evidence="4 5" id="KW-0472">Membrane</keyword>
<dbReference type="InParanoid" id="A0A2N3NIC7"/>
<dbReference type="PANTHER" id="PTHR37451">
    <property type="entry name" value="MARVEL DOMAIN"/>
    <property type="match status" value="1"/>
</dbReference>
<sequence length="154" mass="16246">MRAVVLTLRLVQLITALATLVTAVAVVHWFNMNSGKASPAAFNILVAVPIYAFISLFYLEAIPRIAPSASHPIPSLFFEASTVIFFLAGCGASAHFVARLEMCVGLICGAAKAAPVFAGLAVPCWIGTTVLLASQIFTHGFRRPSASRPAMSQA</sequence>
<comment type="subcellular location">
    <subcellularLocation>
        <location evidence="1">Membrane</location>
        <topology evidence="1">Multi-pass membrane protein</topology>
    </subcellularLocation>
</comment>
<evidence type="ECO:0000256" key="3">
    <source>
        <dbReference type="ARBA" id="ARBA00022989"/>
    </source>
</evidence>
<feature type="transmembrane region" description="Helical" evidence="5">
    <location>
        <begin position="39"/>
        <end position="61"/>
    </location>
</feature>
<evidence type="ECO:0000256" key="2">
    <source>
        <dbReference type="ARBA" id="ARBA00022692"/>
    </source>
</evidence>
<dbReference type="Pfam" id="PF01284">
    <property type="entry name" value="MARVEL"/>
    <property type="match status" value="1"/>
</dbReference>
<evidence type="ECO:0000256" key="1">
    <source>
        <dbReference type="ARBA" id="ARBA00004141"/>
    </source>
</evidence>
<feature type="transmembrane region" description="Helical" evidence="5">
    <location>
        <begin position="73"/>
        <end position="96"/>
    </location>
</feature>
<evidence type="ECO:0000313" key="8">
    <source>
        <dbReference type="Proteomes" id="UP000233524"/>
    </source>
</evidence>
<dbReference type="AlphaFoldDB" id="A0A2N3NIC7"/>
<dbReference type="VEuPathDB" id="FungiDB:jhhlp_001459"/>
<keyword evidence="8" id="KW-1185">Reference proteome</keyword>
<organism evidence="7 8">
    <name type="scientific">Lomentospora prolificans</name>
    <dbReference type="NCBI Taxonomy" id="41688"/>
    <lineage>
        <taxon>Eukaryota</taxon>
        <taxon>Fungi</taxon>
        <taxon>Dikarya</taxon>
        <taxon>Ascomycota</taxon>
        <taxon>Pezizomycotina</taxon>
        <taxon>Sordariomycetes</taxon>
        <taxon>Hypocreomycetidae</taxon>
        <taxon>Microascales</taxon>
        <taxon>Microascaceae</taxon>
        <taxon>Lomentospora</taxon>
    </lineage>
</organism>
<dbReference type="PANTHER" id="PTHR37451:SF5">
    <property type="entry name" value="MARVEL DOMAIN-CONTAINING PROTEIN"/>
    <property type="match status" value="1"/>
</dbReference>
<dbReference type="STRING" id="41688.A0A2N3NIC7"/>
<dbReference type="Proteomes" id="UP000233524">
    <property type="component" value="Unassembled WGS sequence"/>
</dbReference>
<accession>A0A2N3NIC7</accession>
<dbReference type="InterPro" id="IPR008253">
    <property type="entry name" value="Marvel"/>
</dbReference>
<evidence type="ECO:0000259" key="6">
    <source>
        <dbReference type="Pfam" id="PF01284"/>
    </source>
</evidence>
<dbReference type="GO" id="GO:0016020">
    <property type="term" value="C:membrane"/>
    <property type="evidence" value="ECO:0007669"/>
    <property type="project" value="UniProtKB-SubCell"/>
</dbReference>
<reference evidence="7 8" key="1">
    <citation type="journal article" date="2017" name="G3 (Bethesda)">
        <title>First Draft Genome Sequence of the Pathogenic Fungus Lomentospora prolificans (Formerly Scedosporium prolificans).</title>
        <authorList>
            <person name="Luo R."/>
            <person name="Zimin A."/>
            <person name="Workman R."/>
            <person name="Fan Y."/>
            <person name="Pertea G."/>
            <person name="Grossman N."/>
            <person name="Wear M.P."/>
            <person name="Jia B."/>
            <person name="Miller H."/>
            <person name="Casadevall A."/>
            <person name="Timp W."/>
            <person name="Zhang S.X."/>
            <person name="Salzberg S.L."/>
        </authorList>
    </citation>
    <scope>NUCLEOTIDE SEQUENCE [LARGE SCALE GENOMIC DNA]</scope>
    <source>
        <strain evidence="7 8">JHH-5317</strain>
    </source>
</reference>
<comment type="caution">
    <text evidence="7">The sequence shown here is derived from an EMBL/GenBank/DDBJ whole genome shotgun (WGS) entry which is preliminary data.</text>
</comment>
<evidence type="ECO:0000256" key="5">
    <source>
        <dbReference type="SAM" id="Phobius"/>
    </source>
</evidence>
<proteinExistence type="predicted"/>
<dbReference type="EMBL" id="NLAX01000004">
    <property type="protein sequence ID" value="PKS12161.1"/>
    <property type="molecule type" value="Genomic_DNA"/>
</dbReference>
<name>A0A2N3NIC7_9PEZI</name>
<feature type="domain" description="MARVEL" evidence="6">
    <location>
        <begin position="7"/>
        <end position="131"/>
    </location>
</feature>
<keyword evidence="2 5" id="KW-0812">Transmembrane</keyword>
<evidence type="ECO:0000256" key="4">
    <source>
        <dbReference type="ARBA" id="ARBA00023136"/>
    </source>
</evidence>
<protein>
    <recommendedName>
        <fullName evidence="6">MARVEL domain-containing protein</fullName>
    </recommendedName>
</protein>